<dbReference type="AlphaFoldDB" id="A0A9D2DVM9"/>
<comment type="caution">
    <text evidence="3">The sequence shown here is derived from an EMBL/GenBank/DDBJ whole genome shotgun (WGS) entry which is preliminary data.</text>
</comment>
<dbReference type="EMBL" id="DXBS01000027">
    <property type="protein sequence ID" value="HIZ24067.1"/>
    <property type="molecule type" value="Genomic_DNA"/>
</dbReference>
<proteinExistence type="predicted"/>
<feature type="transmembrane region" description="Helical" evidence="2">
    <location>
        <begin position="92"/>
        <end position="114"/>
    </location>
</feature>
<name>A0A9D2DVM9_9FIRM</name>
<feature type="transmembrane region" description="Helical" evidence="2">
    <location>
        <begin position="46"/>
        <end position="71"/>
    </location>
</feature>
<keyword evidence="2" id="KW-1133">Transmembrane helix</keyword>
<keyword evidence="2" id="KW-0812">Transmembrane</keyword>
<sequence>MEEMSMEEEVMQDAAQAQTAPAEEPTEMSASETQSSVPAANGTNKLFNILGLVLAIGFVILDVLLLALFTLGAASAFDVELSVDGLTGYVQMLLAGLSSTNDVLEIVIIALFAVVWAADVIYILVQSILSLIGVFSLCNLDRPYEDERLKLSKASRKVLSCYSLASMLILLAGCTAIRGIGGNGVAVLTIAAVIYVVSFVFFTLFKAYDRESRKFDWKVLLIDLAKNVVMVTIGVLLMVICLTPFLQELNISFRQCVMEWAGLPNKVVLLYETIYQPLVAFLFALAVLVLVGLIYRHYILNNSRKDINQFLRNRFIGLIVMVVLFFAIDCIVGMTGAGMEIGDLWTVFLQNYLGILLLSVGGLLCALAFCPKYGGEVVRN</sequence>
<feature type="transmembrane region" description="Helical" evidence="2">
    <location>
        <begin position="349"/>
        <end position="370"/>
    </location>
</feature>
<feature type="compositionally biased region" description="Low complexity" evidence="1">
    <location>
        <begin position="14"/>
        <end position="23"/>
    </location>
</feature>
<reference evidence="3" key="2">
    <citation type="submission" date="2021-04" db="EMBL/GenBank/DDBJ databases">
        <authorList>
            <person name="Gilroy R."/>
        </authorList>
    </citation>
    <scope>NUCLEOTIDE SEQUENCE</scope>
    <source>
        <strain evidence="3">CHK33-5263</strain>
    </source>
</reference>
<feature type="transmembrane region" description="Helical" evidence="2">
    <location>
        <begin position="315"/>
        <end position="337"/>
    </location>
</feature>
<evidence type="ECO:0000256" key="2">
    <source>
        <dbReference type="SAM" id="Phobius"/>
    </source>
</evidence>
<evidence type="ECO:0000313" key="3">
    <source>
        <dbReference type="EMBL" id="HIZ24067.1"/>
    </source>
</evidence>
<protein>
    <submittedName>
        <fullName evidence="3">Uncharacterized protein</fullName>
    </submittedName>
</protein>
<feature type="transmembrane region" description="Helical" evidence="2">
    <location>
        <begin position="228"/>
        <end position="246"/>
    </location>
</feature>
<feature type="compositionally biased region" description="Acidic residues" evidence="1">
    <location>
        <begin position="1"/>
        <end position="11"/>
    </location>
</feature>
<reference evidence="3" key="1">
    <citation type="journal article" date="2021" name="PeerJ">
        <title>Extensive microbial diversity within the chicken gut microbiome revealed by metagenomics and culture.</title>
        <authorList>
            <person name="Gilroy R."/>
            <person name="Ravi A."/>
            <person name="Getino M."/>
            <person name="Pursley I."/>
            <person name="Horton D.L."/>
            <person name="Alikhan N.F."/>
            <person name="Baker D."/>
            <person name="Gharbi K."/>
            <person name="Hall N."/>
            <person name="Watson M."/>
            <person name="Adriaenssens E.M."/>
            <person name="Foster-Nyarko E."/>
            <person name="Jarju S."/>
            <person name="Secka A."/>
            <person name="Antonio M."/>
            <person name="Oren A."/>
            <person name="Chaudhuri R.R."/>
            <person name="La Ragione R."/>
            <person name="Hildebrand F."/>
            <person name="Pallen M.J."/>
        </authorList>
    </citation>
    <scope>NUCLEOTIDE SEQUENCE</scope>
    <source>
        <strain evidence="3">CHK33-5263</strain>
    </source>
</reference>
<evidence type="ECO:0000313" key="4">
    <source>
        <dbReference type="Proteomes" id="UP000824044"/>
    </source>
</evidence>
<gene>
    <name evidence="3" type="ORF">H9812_01120</name>
</gene>
<accession>A0A9D2DVM9</accession>
<feature type="transmembrane region" description="Helical" evidence="2">
    <location>
        <begin position="161"/>
        <end position="180"/>
    </location>
</feature>
<keyword evidence="2" id="KW-0472">Membrane</keyword>
<evidence type="ECO:0000256" key="1">
    <source>
        <dbReference type="SAM" id="MobiDB-lite"/>
    </source>
</evidence>
<dbReference type="Proteomes" id="UP000824044">
    <property type="component" value="Unassembled WGS sequence"/>
</dbReference>
<feature type="transmembrane region" description="Helical" evidence="2">
    <location>
        <begin position="274"/>
        <end position="295"/>
    </location>
</feature>
<feature type="region of interest" description="Disordered" evidence="1">
    <location>
        <begin position="1"/>
        <end position="36"/>
    </location>
</feature>
<organism evidence="3 4">
    <name type="scientific">Candidatus Gallimonas intestinigallinarum</name>
    <dbReference type="NCBI Taxonomy" id="2838604"/>
    <lineage>
        <taxon>Bacteria</taxon>
        <taxon>Bacillati</taxon>
        <taxon>Bacillota</taxon>
        <taxon>Clostridia</taxon>
        <taxon>Candidatus Gallimonas</taxon>
    </lineage>
</organism>
<feature type="transmembrane region" description="Helical" evidence="2">
    <location>
        <begin position="186"/>
        <end position="208"/>
    </location>
</feature>